<dbReference type="Pfam" id="PF01494">
    <property type="entry name" value="FAD_binding_3"/>
    <property type="match status" value="1"/>
</dbReference>
<keyword evidence="8" id="KW-1185">Reference proteome</keyword>
<organism evidence="7 8">
    <name type="scientific">Jaapia argillacea MUCL 33604</name>
    <dbReference type="NCBI Taxonomy" id="933084"/>
    <lineage>
        <taxon>Eukaryota</taxon>
        <taxon>Fungi</taxon>
        <taxon>Dikarya</taxon>
        <taxon>Basidiomycota</taxon>
        <taxon>Agaricomycotina</taxon>
        <taxon>Agaricomycetes</taxon>
        <taxon>Agaricomycetidae</taxon>
        <taxon>Jaapiales</taxon>
        <taxon>Jaapiaceae</taxon>
        <taxon>Jaapia</taxon>
    </lineage>
</organism>
<evidence type="ECO:0000256" key="1">
    <source>
        <dbReference type="ARBA" id="ARBA00007992"/>
    </source>
</evidence>
<dbReference type="HOGENOM" id="CLU_009665_19_3_1"/>
<dbReference type="Proteomes" id="UP000027265">
    <property type="component" value="Unassembled WGS sequence"/>
</dbReference>
<evidence type="ECO:0000313" key="8">
    <source>
        <dbReference type="Proteomes" id="UP000027265"/>
    </source>
</evidence>
<dbReference type="GO" id="GO:0004497">
    <property type="term" value="F:monooxygenase activity"/>
    <property type="evidence" value="ECO:0007669"/>
    <property type="project" value="UniProtKB-KW"/>
</dbReference>
<keyword evidence="3" id="KW-0274">FAD</keyword>
<dbReference type="GO" id="GO:0071949">
    <property type="term" value="F:FAD binding"/>
    <property type="evidence" value="ECO:0007669"/>
    <property type="project" value="InterPro"/>
</dbReference>
<evidence type="ECO:0000256" key="3">
    <source>
        <dbReference type="ARBA" id="ARBA00022827"/>
    </source>
</evidence>
<dbReference type="PANTHER" id="PTHR13789">
    <property type="entry name" value="MONOOXYGENASE"/>
    <property type="match status" value="1"/>
</dbReference>
<reference evidence="8" key="1">
    <citation type="journal article" date="2014" name="Proc. Natl. Acad. Sci. U.S.A.">
        <title>Extensive sampling of basidiomycete genomes demonstrates inadequacy of the white-rot/brown-rot paradigm for wood decay fungi.</title>
        <authorList>
            <person name="Riley R."/>
            <person name="Salamov A.A."/>
            <person name="Brown D.W."/>
            <person name="Nagy L.G."/>
            <person name="Floudas D."/>
            <person name="Held B.W."/>
            <person name="Levasseur A."/>
            <person name="Lombard V."/>
            <person name="Morin E."/>
            <person name="Otillar R."/>
            <person name="Lindquist E.A."/>
            <person name="Sun H."/>
            <person name="LaButti K.M."/>
            <person name="Schmutz J."/>
            <person name="Jabbour D."/>
            <person name="Luo H."/>
            <person name="Baker S.E."/>
            <person name="Pisabarro A.G."/>
            <person name="Walton J.D."/>
            <person name="Blanchette R.A."/>
            <person name="Henrissat B."/>
            <person name="Martin F."/>
            <person name="Cullen D."/>
            <person name="Hibbett D.S."/>
            <person name="Grigoriev I.V."/>
        </authorList>
    </citation>
    <scope>NUCLEOTIDE SEQUENCE [LARGE SCALE GENOMIC DNA]</scope>
    <source>
        <strain evidence="8">MUCL 33604</strain>
    </source>
</reference>
<sequence length="490" mass="52944">MASSSKPSCYGRKAVLPLDFLISGGGPAGLCCAIALANAGHRVQVFERAASIGEQQTSGVVLAPNAFKILTQWDDSGASMVDVGVIAKSSPIYRWETGEMIGVHGWDELVMEESGGKHFYSNHNEAWGWLHKIATEAGAKVRLGATIVSVNPETPSVTLASGETITGDILIGADGKTSIVRKTFLGGQDDRRSMGTVVYSGNIPASSIAEDPVLTEFMSKSDSDMVVWAGPGHTALVYPTVSFAVPSSEEATHIEKSPGRLCGMHVYVPDSDGVPPGEDEWRSSVDPSEVLSLCAGGDPIISRFINLMTSVSRVKWCDYTAPQDWAHPSFKAMCIGEAVHPMPVCGMFSASMVVEDAAVLGNLFSRLQCRGQIPRMLQAFQSIREDRCEMVRQADTLTLQSSMLVNGPDQEARDELYRQWSKKLSGQPGDYDDLTMQQWETYSPIFAYDANEATDEWFVRWGRPIAEAIGTHRSSAVAGVVVHESIISVG</sequence>
<evidence type="ECO:0000256" key="5">
    <source>
        <dbReference type="ARBA" id="ARBA00023033"/>
    </source>
</evidence>
<name>A0A067Q1R7_9AGAM</name>
<protein>
    <recommendedName>
        <fullName evidence="6">FAD-binding domain-containing protein</fullName>
    </recommendedName>
</protein>
<evidence type="ECO:0000313" key="7">
    <source>
        <dbReference type="EMBL" id="KDQ57417.1"/>
    </source>
</evidence>
<dbReference type="AlphaFoldDB" id="A0A067Q1R7"/>
<proteinExistence type="inferred from homology"/>
<gene>
    <name evidence="7" type="ORF">JAAARDRAFT_58039</name>
</gene>
<feature type="domain" description="FAD-binding" evidence="6">
    <location>
        <begin position="20"/>
        <end position="226"/>
    </location>
</feature>
<comment type="similarity">
    <text evidence="1">Belongs to the paxM FAD-dependent monooxygenase family.</text>
</comment>
<evidence type="ECO:0000259" key="6">
    <source>
        <dbReference type="Pfam" id="PF01494"/>
    </source>
</evidence>
<dbReference type="EMBL" id="KL197719">
    <property type="protein sequence ID" value="KDQ57417.1"/>
    <property type="molecule type" value="Genomic_DNA"/>
</dbReference>
<keyword evidence="5" id="KW-0503">Monooxygenase</keyword>
<dbReference type="STRING" id="933084.A0A067Q1R7"/>
<evidence type="ECO:0000256" key="2">
    <source>
        <dbReference type="ARBA" id="ARBA00022630"/>
    </source>
</evidence>
<dbReference type="InterPro" id="IPR036188">
    <property type="entry name" value="FAD/NAD-bd_sf"/>
</dbReference>
<dbReference type="PANTHER" id="PTHR13789:SF147">
    <property type="entry name" value="PUTATIVE (AFU_ORTHOLOGUE AFUA_2G01950)-RELATED"/>
    <property type="match status" value="1"/>
</dbReference>
<dbReference type="InterPro" id="IPR002938">
    <property type="entry name" value="FAD-bd"/>
</dbReference>
<dbReference type="PRINTS" id="PR00420">
    <property type="entry name" value="RNGMNOXGNASE"/>
</dbReference>
<keyword evidence="2" id="KW-0285">Flavoprotein</keyword>
<dbReference type="SUPFAM" id="SSF51905">
    <property type="entry name" value="FAD/NAD(P)-binding domain"/>
    <property type="match status" value="1"/>
</dbReference>
<dbReference type="Gene3D" id="3.50.50.60">
    <property type="entry name" value="FAD/NAD(P)-binding domain"/>
    <property type="match status" value="1"/>
</dbReference>
<evidence type="ECO:0000256" key="4">
    <source>
        <dbReference type="ARBA" id="ARBA00023002"/>
    </source>
</evidence>
<dbReference type="InterPro" id="IPR050493">
    <property type="entry name" value="FAD-dep_Monooxygenase_BioMet"/>
</dbReference>
<dbReference type="OrthoDB" id="420606at2759"/>
<accession>A0A067Q1R7</accession>
<dbReference type="InParanoid" id="A0A067Q1R7"/>
<keyword evidence="4" id="KW-0560">Oxidoreductase</keyword>